<dbReference type="EMBL" id="JAAXPR010000003">
    <property type="protein sequence ID" value="NKZ19692.1"/>
    <property type="molecule type" value="Genomic_DNA"/>
</dbReference>
<dbReference type="Proteomes" id="UP000522720">
    <property type="component" value="Unassembled WGS sequence"/>
</dbReference>
<dbReference type="RefSeq" id="WP_168548452.1">
    <property type="nucleotide sequence ID" value="NZ_JAAXPR010000003.1"/>
</dbReference>
<sequence length="292" mass="32915">MYQVTNLESQDTRGFESRDALLQFLDEQNAVCRQEQMQLDLKLLHVDHDTGEVKSNLSITLPTSGTIDSLLMTFGKDEGKKKLPLPFPKRAPKEIPKSPPEKLEGNPEEPAKVNQEVVSEKQLETLFKQELLAANRQSQRVARFLFGLIFMLGAASIGLGILQSTQIKQLKEDIKILNSSQNQEASNLDHKLNVFSRYFLSHYYSVADRDLSDFVSKSLTKEVKSSETSLISAILEEVKSTKAGYNVSFVLALRSNNETRNVRLVFTVKADKSSPYGYRIIKAPVETPYLNQ</sequence>
<gene>
    <name evidence="3" type="ORF">HF992_02305</name>
</gene>
<evidence type="ECO:0000256" key="2">
    <source>
        <dbReference type="SAM" id="Phobius"/>
    </source>
</evidence>
<keyword evidence="2" id="KW-1133">Transmembrane helix</keyword>
<dbReference type="Gene3D" id="3.10.450.540">
    <property type="match status" value="1"/>
</dbReference>
<name>A0A7X6MWJ1_9STRE</name>
<proteinExistence type="predicted"/>
<organism evidence="3 4">
    <name type="scientific">Streptococcus ovuberis</name>
    <dbReference type="NCBI Taxonomy" id="1936207"/>
    <lineage>
        <taxon>Bacteria</taxon>
        <taxon>Bacillati</taxon>
        <taxon>Bacillota</taxon>
        <taxon>Bacilli</taxon>
        <taxon>Lactobacillales</taxon>
        <taxon>Streptococcaceae</taxon>
        <taxon>Streptococcus</taxon>
    </lineage>
</organism>
<evidence type="ECO:0000313" key="4">
    <source>
        <dbReference type="Proteomes" id="UP000522720"/>
    </source>
</evidence>
<keyword evidence="2" id="KW-0472">Membrane</keyword>
<feature type="compositionally biased region" description="Basic and acidic residues" evidence="1">
    <location>
        <begin position="91"/>
        <end position="111"/>
    </location>
</feature>
<dbReference type="AlphaFoldDB" id="A0A7X6MWJ1"/>
<dbReference type="CDD" id="cd16427">
    <property type="entry name" value="TraM-like"/>
    <property type="match status" value="1"/>
</dbReference>
<feature type="transmembrane region" description="Helical" evidence="2">
    <location>
        <begin position="144"/>
        <end position="162"/>
    </location>
</feature>
<protein>
    <submittedName>
        <fullName evidence="3">Uncharacterized protein</fullName>
    </submittedName>
</protein>
<comment type="caution">
    <text evidence="3">The sequence shown here is derived from an EMBL/GenBank/DDBJ whole genome shotgun (WGS) entry which is preliminary data.</text>
</comment>
<feature type="region of interest" description="Disordered" evidence="1">
    <location>
        <begin position="81"/>
        <end position="112"/>
    </location>
</feature>
<keyword evidence="4" id="KW-1185">Reference proteome</keyword>
<evidence type="ECO:0000313" key="3">
    <source>
        <dbReference type="EMBL" id="NKZ19692.1"/>
    </source>
</evidence>
<evidence type="ECO:0000256" key="1">
    <source>
        <dbReference type="SAM" id="MobiDB-lite"/>
    </source>
</evidence>
<keyword evidence="2" id="KW-0812">Transmembrane</keyword>
<reference evidence="3 4" key="1">
    <citation type="submission" date="2020-04" db="EMBL/GenBank/DDBJ databases">
        <title>MicrobeNet Type strains.</title>
        <authorList>
            <person name="Nicholson A.C."/>
        </authorList>
    </citation>
    <scope>NUCLEOTIDE SEQUENCE [LARGE SCALE GENOMIC DNA]</scope>
    <source>
        <strain evidence="3 4">CCUG 69612</strain>
    </source>
</reference>
<accession>A0A7X6MWJ1</accession>